<feature type="chain" id="PRO_5020745376" evidence="3">
    <location>
        <begin position="29"/>
        <end position="607"/>
    </location>
</feature>
<evidence type="ECO:0000313" key="5">
    <source>
        <dbReference type="EMBL" id="TDT31273.1"/>
    </source>
</evidence>
<proteinExistence type="predicted"/>
<evidence type="ECO:0000313" key="6">
    <source>
        <dbReference type="Proteomes" id="UP000295371"/>
    </source>
</evidence>
<organism evidence="5 6">
    <name type="scientific">Naumannella halotolerans</name>
    <dbReference type="NCBI Taxonomy" id="993414"/>
    <lineage>
        <taxon>Bacteria</taxon>
        <taxon>Bacillati</taxon>
        <taxon>Actinomycetota</taxon>
        <taxon>Actinomycetes</taxon>
        <taxon>Propionibacteriales</taxon>
        <taxon>Propionibacteriaceae</taxon>
        <taxon>Naumannella</taxon>
    </lineage>
</organism>
<feature type="region of interest" description="Disordered" evidence="1">
    <location>
        <begin position="367"/>
        <end position="390"/>
    </location>
</feature>
<evidence type="ECO:0000256" key="1">
    <source>
        <dbReference type="SAM" id="MobiDB-lite"/>
    </source>
</evidence>
<feature type="domain" description="VWFA" evidence="4">
    <location>
        <begin position="35"/>
        <end position="220"/>
    </location>
</feature>
<keyword evidence="6" id="KW-1185">Reference proteome</keyword>
<gene>
    <name evidence="5" type="ORF">CLV29_2688</name>
</gene>
<evidence type="ECO:0000256" key="2">
    <source>
        <dbReference type="SAM" id="Phobius"/>
    </source>
</evidence>
<dbReference type="EMBL" id="SOAW01000002">
    <property type="protein sequence ID" value="TDT31273.1"/>
    <property type="molecule type" value="Genomic_DNA"/>
</dbReference>
<feature type="transmembrane region" description="Helical" evidence="2">
    <location>
        <begin position="578"/>
        <end position="602"/>
    </location>
</feature>
<name>A0A4R7J4L0_9ACTN</name>
<protein>
    <submittedName>
        <fullName evidence="5">Ca-activated chloride channel family protein</fullName>
    </submittedName>
</protein>
<dbReference type="SMART" id="SM00327">
    <property type="entry name" value="VWA"/>
    <property type="match status" value="1"/>
</dbReference>
<dbReference type="Gene3D" id="3.40.50.410">
    <property type="entry name" value="von Willebrand factor, type A domain"/>
    <property type="match status" value="1"/>
</dbReference>
<keyword evidence="2" id="KW-0812">Transmembrane</keyword>
<keyword evidence="2" id="KW-1133">Transmembrane helix</keyword>
<evidence type="ECO:0000256" key="3">
    <source>
        <dbReference type="SAM" id="SignalP"/>
    </source>
</evidence>
<keyword evidence="3" id="KW-0732">Signal</keyword>
<dbReference type="OrthoDB" id="4318225at2"/>
<dbReference type="Proteomes" id="UP000295371">
    <property type="component" value="Unassembled WGS sequence"/>
</dbReference>
<feature type="region of interest" description="Disordered" evidence="1">
    <location>
        <begin position="542"/>
        <end position="574"/>
    </location>
</feature>
<dbReference type="InterPro" id="IPR002035">
    <property type="entry name" value="VWF_A"/>
</dbReference>
<reference evidence="5 6" key="1">
    <citation type="submission" date="2019-03" db="EMBL/GenBank/DDBJ databases">
        <title>Genomic Encyclopedia of Archaeal and Bacterial Type Strains, Phase II (KMG-II): from individual species to whole genera.</title>
        <authorList>
            <person name="Goeker M."/>
        </authorList>
    </citation>
    <scope>NUCLEOTIDE SEQUENCE [LARGE SCALE GENOMIC DNA]</scope>
    <source>
        <strain evidence="5 6">DSM 24323</strain>
    </source>
</reference>
<dbReference type="Pfam" id="PF00092">
    <property type="entry name" value="VWA"/>
    <property type="match status" value="1"/>
</dbReference>
<dbReference type="SUPFAM" id="SSF53300">
    <property type="entry name" value="vWA-like"/>
    <property type="match status" value="1"/>
</dbReference>
<keyword evidence="2" id="KW-0472">Membrane</keyword>
<dbReference type="InterPro" id="IPR036465">
    <property type="entry name" value="vWFA_dom_sf"/>
</dbReference>
<feature type="signal peptide" evidence="3">
    <location>
        <begin position="1"/>
        <end position="28"/>
    </location>
</feature>
<evidence type="ECO:0000259" key="4">
    <source>
        <dbReference type="PROSITE" id="PS50234"/>
    </source>
</evidence>
<dbReference type="PROSITE" id="PS50234">
    <property type="entry name" value="VWFA"/>
    <property type="match status" value="1"/>
</dbReference>
<sequence>MSLRLLPLPTVALAATLAVGLAPVPAHAEDDQATQVMLLLDVSGSMNESVDGSSTKLEAARKALRAVGESLPEGTQVGLRVYGSEIAESKEVNPAACEDTELVMPMGALQRDRMYAAADSFEAKGETPIAYSLEQTVGDFEENGKKVVVLISDGEENCSPDPCATAEELADAGVDLQFNAVGFGVNNEARSQLTCIAEKGGGAYFDADNTDELVEAIEKLATRALRPFAISGTPVEGTSTAPGAPVVGAGQYTDTMPVGETLHYRIERSVPGSWITATADTVMTPDGIVTQENWSATLSDEQGNECASEVDRSSSSFTSDRVLGVAVRSTDACSDGPLFLAIERDQVAGGTDAAKEFEIVIDEEPPITNYDQLPEPATMPSGQDPVEEQGDTEAVTGGTAFSDAGEIGEGSWRDEVTVGETVLYKVPLEAGQSFRATVVGPGDGDPPVDGAASLVVRSRTLGVDRAELASTSTVLMRQNSPAELTVGTPEVRVRNRESSGAVASASQAGDYYLAVEVEPGQPDLRGRILPIQVNLAIEGEPAGAPVHAEPEPTAEPSIEQPTEDPAPVTEGEPGTPRWVPLALVGGGVLLLGVGAGAGLLIARRVRR</sequence>
<comment type="caution">
    <text evidence="5">The sequence shown here is derived from an EMBL/GenBank/DDBJ whole genome shotgun (WGS) entry which is preliminary data.</text>
</comment>
<dbReference type="RefSeq" id="WP_133755566.1">
    <property type="nucleotide sequence ID" value="NZ_SOAW01000002.1"/>
</dbReference>
<accession>A0A4R7J4L0</accession>
<dbReference type="AlphaFoldDB" id="A0A4R7J4L0"/>